<feature type="chain" id="PRO_5035433372" description="Secreted protein" evidence="1">
    <location>
        <begin position="21"/>
        <end position="125"/>
    </location>
</feature>
<evidence type="ECO:0000313" key="2">
    <source>
        <dbReference type="EMBL" id="KAH7318564.1"/>
    </source>
</evidence>
<dbReference type="Proteomes" id="UP000813444">
    <property type="component" value="Unassembled WGS sequence"/>
</dbReference>
<evidence type="ECO:0000256" key="1">
    <source>
        <dbReference type="SAM" id="SignalP"/>
    </source>
</evidence>
<keyword evidence="3" id="KW-1185">Reference proteome</keyword>
<protein>
    <recommendedName>
        <fullName evidence="4">Secreted protein</fullName>
    </recommendedName>
</protein>
<gene>
    <name evidence="2" type="ORF">B0I35DRAFT_246239</name>
</gene>
<keyword evidence="1" id="KW-0732">Signal</keyword>
<reference evidence="2" key="1">
    <citation type="journal article" date="2021" name="Nat. Commun.">
        <title>Genetic determinants of endophytism in the Arabidopsis root mycobiome.</title>
        <authorList>
            <person name="Mesny F."/>
            <person name="Miyauchi S."/>
            <person name="Thiergart T."/>
            <person name="Pickel B."/>
            <person name="Atanasova L."/>
            <person name="Karlsson M."/>
            <person name="Huettel B."/>
            <person name="Barry K.W."/>
            <person name="Haridas S."/>
            <person name="Chen C."/>
            <person name="Bauer D."/>
            <person name="Andreopoulos W."/>
            <person name="Pangilinan J."/>
            <person name="LaButti K."/>
            <person name="Riley R."/>
            <person name="Lipzen A."/>
            <person name="Clum A."/>
            <person name="Drula E."/>
            <person name="Henrissat B."/>
            <person name="Kohler A."/>
            <person name="Grigoriev I.V."/>
            <person name="Martin F.M."/>
            <person name="Hacquard S."/>
        </authorList>
    </citation>
    <scope>NUCLEOTIDE SEQUENCE</scope>
    <source>
        <strain evidence="2">MPI-CAGE-CH-0235</strain>
    </source>
</reference>
<accession>A0A8K0WQW5</accession>
<dbReference type="AlphaFoldDB" id="A0A8K0WQW5"/>
<comment type="caution">
    <text evidence="2">The sequence shown here is derived from an EMBL/GenBank/DDBJ whole genome shotgun (WGS) entry which is preliminary data.</text>
</comment>
<feature type="signal peptide" evidence="1">
    <location>
        <begin position="1"/>
        <end position="20"/>
    </location>
</feature>
<evidence type="ECO:0008006" key="4">
    <source>
        <dbReference type="Google" id="ProtNLM"/>
    </source>
</evidence>
<proteinExistence type="predicted"/>
<organism evidence="2 3">
    <name type="scientific">Stachybotrys elegans</name>
    <dbReference type="NCBI Taxonomy" id="80388"/>
    <lineage>
        <taxon>Eukaryota</taxon>
        <taxon>Fungi</taxon>
        <taxon>Dikarya</taxon>
        <taxon>Ascomycota</taxon>
        <taxon>Pezizomycotina</taxon>
        <taxon>Sordariomycetes</taxon>
        <taxon>Hypocreomycetidae</taxon>
        <taxon>Hypocreales</taxon>
        <taxon>Stachybotryaceae</taxon>
        <taxon>Stachybotrys</taxon>
    </lineage>
</organism>
<name>A0A8K0WQW5_9HYPO</name>
<dbReference type="EMBL" id="JAGPNK010000007">
    <property type="protein sequence ID" value="KAH7318564.1"/>
    <property type="molecule type" value="Genomic_DNA"/>
</dbReference>
<evidence type="ECO:0000313" key="3">
    <source>
        <dbReference type="Proteomes" id="UP000813444"/>
    </source>
</evidence>
<sequence length="125" mass="14001">MRWWHWSVFQVAASTDQVQAGWKCSAAGSIFIIHALTRQVDPTSIHAATCSAIESSGKCHPRREPKPIMVQKSPCQLNCVTVRMFCMSRIVHLLAHHRSIKPRSRDAAPAREPSTYGLHLQARCA</sequence>